<dbReference type="EMBL" id="AHZU02000236">
    <property type="protein sequence ID" value="KFG46945.1"/>
    <property type="molecule type" value="Genomic_DNA"/>
</dbReference>
<dbReference type="AlphaFoldDB" id="A0A086KRC7"/>
<feature type="region of interest" description="Disordered" evidence="1">
    <location>
        <begin position="348"/>
        <end position="433"/>
    </location>
</feature>
<dbReference type="CDD" id="cd00170">
    <property type="entry name" value="SEC14"/>
    <property type="match status" value="1"/>
</dbReference>
<feature type="region of interest" description="Disordered" evidence="1">
    <location>
        <begin position="57"/>
        <end position="77"/>
    </location>
</feature>
<dbReference type="Pfam" id="PF03765">
    <property type="entry name" value="CRAL_TRIO_N"/>
    <property type="match status" value="1"/>
</dbReference>
<dbReference type="PANTHER" id="PTHR45824:SF29">
    <property type="entry name" value="GH16843P"/>
    <property type="match status" value="1"/>
</dbReference>
<dbReference type="Pfam" id="PF00650">
    <property type="entry name" value="CRAL_TRIO"/>
    <property type="match status" value="1"/>
</dbReference>
<dbReference type="InterPro" id="IPR001251">
    <property type="entry name" value="CRAL-TRIO_dom"/>
</dbReference>
<dbReference type="Gene3D" id="3.40.525.10">
    <property type="entry name" value="CRAL-TRIO lipid binding domain"/>
    <property type="match status" value="1"/>
</dbReference>
<dbReference type="PANTHER" id="PTHR45824">
    <property type="entry name" value="GH16843P"/>
    <property type="match status" value="1"/>
</dbReference>
<reference evidence="3 4" key="1">
    <citation type="submission" date="2014-02" db="EMBL/GenBank/DDBJ databases">
        <authorList>
            <person name="Sibley D."/>
            <person name="Venepally P."/>
            <person name="Karamycheva S."/>
            <person name="Hadjithomas M."/>
            <person name="Khan A."/>
            <person name="Brunk B."/>
            <person name="Roos D."/>
            <person name="Caler E."/>
            <person name="Lorenzi H."/>
        </authorList>
    </citation>
    <scope>NUCLEOTIDE SEQUENCE [LARGE SCALE GENOMIC DNA]</scope>
    <source>
        <strain evidence="3 4">GAB2-2007-GAL-DOM2</strain>
    </source>
</reference>
<evidence type="ECO:0000313" key="4">
    <source>
        <dbReference type="Proteomes" id="UP000028837"/>
    </source>
</evidence>
<organism evidence="3 4">
    <name type="scientific">Toxoplasma gondii GAB2-2007-GAL-DOM2</name>
    <dbReference type="NCBI Taxonomy" id="1130820"/>
    <lineage>
        <taxon>Eukaryota</taxon>
        <taxon>Sar</taxon>
        <taxon>Alveolata</taxon>
        <taxon>Apicomplexa</taxon>
        <taxon>Conoidasida</taxon>
        <taxon>Coccidia</taxon>
        <taxon>Eucoccidiorida</taxon>
        <taxon>Eimeriorina</taxon>
        <taxon>Sarcocystidae</taxon>
        <taxon>Toxoplasma</taxon>
    </lineage>
</organism>
<dbReference type="InterPro" id="IPR052578">
    <property type="entry name" value="PI_Transfer_CRAL-TRIO"/>
</dbReference>
<dbReference type="SUPFAM" id="SSF46938">
    <property type="entry name" value="CRAL/TRIO N-terminal domain"/>
    <property type="match status" value="1"/>
</dbReference>
<proteinExistence type="predicted"/>
<evidence type="ECO:0000259" key="2">
    <source>
        <dbReference type="PROSITE" id="PS50191"/>
    </source>
</evidence>
<dbReference type="OrthoDB" id="433891at2759"/>
<comment type="caution">
    <text evidence="3">The sequence shown here is derived from an EMBL/GenBank/DDBJ whole genome shotgun (WGS) entry which is preliminary data.</text>
</comment>
<dbReference type="InterPro" id="IPR036273">
    <property type="entry name" value="CRAL/TRIO_N_dom_sf"/>
</dbReference>
<dbReference type="InterPro" id="IPR036865">
    <property type="entry name" value="CRAL-TRIO_dom_sf"/>
</dbReference>
<dbReference type="SMART" id="SM01100">
    <property type="entry name" value="CRAL_TRIO_N"/>
    <property type="match status" value="1"/>
</dbReference>
<dbReference type="Proteomes" id="UP000028837">
    <property type="component" value="Unassembled WGS sequence"/>
</dbReference>
<feature type="domain" description="CRAL-TRIO" evidence="2">
    <location>
        <begin position="136"/>
        <end position="295"/>
    </location>
</feature>
<feature type="compositionally biased region" description="Acidic residues" evidence="1">
    <location>
        <begin position="383"/>
        <end position="404"/>
    </location>
</feature>
<sequence length="433" mass="48774">MASSAPSDAAVSDPVVGPPPVLCIFPFRDPALPVPRRHKIILMKRRVRLQQEALLLHRQKKETSGKTNSADASKGQEAQKLYLASPLTGFEVNWIMDDSNLERFLRAREWNVPKAFALLMETVKFRREAKPERVKPKEVMQANQEGIMYRRGYDKSGHPILYMRPGKNQPNADADSSIKLLVYMLERAVQSMKRQEGVSGITFIVDYNGYTNANQPPLAVALRFVDIFQNFYPERLAAAFVIDTPWYFSTFWNCLQPFLPNRTTSKIHYCSTSDPKSLEPLFDQVPADCIESWIPGGQATGVYDHSAYWAAEAKQFECYMKFLQEEFIGKSQQQRMVEARAFQEAQAAGKQGDEAVEAARAAAKDDKKGGSGAADSDTLLEKEEGEEDVQDEEDEESNADLNEDEEKRRMLQEALKKEQGGHMADTQSTGAGR</sequence>
<dbReference type="PRINTS" id="PR00180">
    <property type="entry name" value="CRETINALDHBP"/>
</dbReference>
<evidence type="ECO:0000313" key="3">
    <source>
        <dbReference type="EMBL" id="KFG46945.1"/>
    </source>
</evidence>
<protein>
    <submittedName>
        <fullName evidence="3">CRAL/TRIO domain-containing protein</fullName>
    </submittedName>
</protein>
<dbReference type="VEuPathDB" id="ToxoDB:TGDOM2_246330"/>
<dbReference type="SUPFAM" id="SSF52087">
    <property type="entry name" value="CRAL/TRIO domain"/>
    <property type="match status" value="1"/>
</dbReference>
<dbReference type="SMART" id="SM00516">
    <property type="entry name" value="SEC14"/>
    <property type="match status" value="1"/>
</dbReference>
<dbReference type="GO" id="GO:0008526">
    <property type="term" value="F:phosphatidylinositol transfer activity"/>
    <property type="evidence" value="ECO:0007669"/>
    <property type="project" value="TreeGrafter"/>
</dbReference>
<gene>
    <name evidence="3" type="ORF">TGDOM2_246330</name>
</gene>
<name>A0A086KRC7_TOXGO</name>
<evidence type="ECO:0000256" key="1">
    <source>
        <dbReference type="SAM" id="MobiDB-lite"/>
    </source>
</evidence>
<accession>A0A086KRC7</accession>
<dbReference type="PROSITE" id="PS50191">
    <property type="entry name" value="CRAL_TRIO"/>
    <property type="match status" value="1"/>
</dbReference>
<dbReference type="InterPro" id="IPR011074">
    <property type="entry name" value="CRAL/TRIO_N_dom"/>
</dbReference>
<feature type="compositionally biased region" description="Basic and acidic residues" evidence="1">
    <location>
        <begin position="405"/>
        <end position="420"/>
    </location>
</feature>